<dbReference type="EMBL" id="FNRD01000006">
    <property type="protein sequence ID" value="SEA62005.1"/>
    <property type="molecule type" value="Genomic_DNA"/>
</dbReference>
<dbReference type="Proteomes" id="UP000198951">
    <property type="component" value="Unassembled WGS sequence"/>
</dbReference>
<accession>A0A1H4CNI8</accession>
<sequence length="36" mass="3997">MGSLENYNPDLIIDTLELKIRGVEMFEGIISVVMGV</sequence>
<organism evidence="1 2">
    <name type="scientific">Flavobacterium gillisiae</name>
    <dbReference type="NCBI Taxonomy" id="150146"/>
    <lineage>
        <taxon>Bacteria</taxon>
        <taxon>Pseudomonadati</taxon>
        <taxon>Bacteroidota</taxon>
        <taxon>Flavobacteriia</taxon>
        <taxon>Flavobacteriales</taxon>
        <taxon>Flavobacteriaceae</taxon>
        <taxon>Flavobacterium</taxon>
    </lineage>
</organism>
<name>A0A1H4CNI8_9FLAO</name>
<dbReference type="AlphaFoldDB" id="A0A1H4CNI8"/>
<proteinExistence type="predicted"/>
<evidence type="ECO:0000313" key="1">
    <source>
        <dbReference type="EMBL" id="SEA62005.1"/>
    </source>
</evidence>
<protein>
    <submittedName>
        <fullName evidence="1">Uncharacterized protein</fullName>
    </submittedName>
</protein>
<evidence type="ECO:0000313" key="2">
    <source>
        <dbReference type="Proteomes" id="UP000198951"/>
    </source>
</evidence>
<gene>
    <name evidence="1" type="ORF">SAMN05443667_106133</name>
</gene>
<keyword evidence="2" id="KW-1185">Reference proteome</keyword>
<reference evidence="2" key="1">
    <citation type="submission" date="2016-10" db="EMBL/GenBank/DDBJ databases">
        <authorList>
            <person name="Varghese N."/>
            <person name="Submissions S."/>
        </authorList>
    </citation>
    <scope>NUCLEOTIDE SEQUENCE [LARGE SCALE GENOMIC DNA]</scope>
    <source>
        <strain evidence="2">DSM 22376</strain>
    </source>
</reference>
<dbReference type="STRING" id="150146.SAMN05443667_106133"/>